<dbReference type="AlphaFoldDB" id="A0AAW2IE80"/>
<feature type="chain" id="PRO_5043531209" description="Peptidase S1 domain-containing protein" evidence="2">
    <location>
        <begin position="24"/>
        <end position="323"/>
    </location>
</feature>
<dbReference type="CDD" id="cd00190">
    <property type="entry name" value="Tryp_SPc"/>
    <property type="match status" value="1"/>
</dbReference>
<proteinExistence type="predicted"/>
<dbReference type="EMBL" id="JARGDH010000001">
    <property type="protein sequence ID" value="KAL0280106.1"/>
    <property type="molecule type" value="Genomic_DNA"/>
</dbReference>
<dbReference type="PANTHER" id="PTHR24271:SF50">
    <property type="match status" value="1"/>
</dbReference>
<feature type="domain" description="Peptidase S1" evidence="3">
    <location>
        <begin position="41"/>
        <end position="295"/>
    </location>
</feature>
<keyword evidence="1" id="KW-1015">Disulfide bond</keyword>
<dbReference type="PRINTS" id="PR00722">
    <property type="entry name" value="CHYMOTRYPSIN"/>
</dbReference>
<dbReference type="InterPro" id="IPR001254">
    <property type="entry name" value="Trypsin_dom"/>
</dbReference>
<dbReference type="SUPFAM" id="SSF50494">
    <property type="entry name" value="Trypsin-like serine proteases"/>
    <property type="match status" value="1"/>
</dbReference>
<evidence type="ECO:0000256" key="1">
    <source>
        <dbReference type="ARBA" id="ARBA00023157"/>
    </source>
</evidence>
<evidence type="ECO:0000256" key="2">
    <source>
        <dbReference type="SAM" id="SignalP"/>
    </source>
</evidence>
<feature type="signal peptide" evidence="2">
    <location>
        <begin position="1"/>
        <end position="23"/>
    </location>
</feature>
<dbReference type="GO" id="GO:0006508">
    <property type="term" value="P:proteolysis"/>
    <property type="evidence" value="ECO:0007669"/>
    <property type="project" value="InterPro"/>
</dbReference>
<reference evidence="4" key="1">
    <citation type="journal article" date="2024" name="Gigascience">
        <title>Chromosome-level genome of the poultry shaft louse Menopon gallinae provides insight into the host-switching and adaptive evolution of parasitic lice.</title>
        <authorList>
            <person name="Xu Y."/>
            <person name="Ma L."/>
            <person name="Liu S."/>
            <person name="Liang Y."/>
            <person name="Liu Q."/>
            <person name="He Z."/>
            <person name="Tian L."/>
            <person name="Duan Y."/>
            <person name="Cai W."/>
            <person name="Li H."/>
            <person name="Song F."/>
        </authorList>
    </citation>
    <scope>NUCLEOTIDE SEQUENCE</scope>
    <source>
        <strain evidence="4">Cailab_2023a</strain>
    </source>
</reference>
<dbReference type="Gene3D" id="2.40.10.10">
    <property type="entry name" value="Trypsin-like serine proteases"/>
    <property type="match status" value="2"/>
</dbReference>
<dbReference type="Pfam" id="PF00089">
    <property type="entry name" value="Trypsin"/>
    <property type="match status" value="1"/>
</dbReference>
<comment type="caution">
    <text evidence="4">The sequence shown here is derived from an EMBL/GenBank/DDBJ whole genome shotgun (WGS) entry which is preliminary data.</text>
</comment>
<dbReference type="InterPro" id="IPR001314">
    <property type="entry name" value="Peptidase_S1A"/>
</dbReference>
<gene>
    <name evidence="4" type="ORF">PYX00_001495</name>
</gene>
<protein>
    <recommendedName>
        <fullName evidence="3">Peptidase S1 domain-containing protein</fullName>
    </recommendedName>
</protein>
<dbReference type="PANTHER" id="PTHR24271">
    <property type="entry name" value="KALLIKREIN-RELATED"/>
    <property type="match status" value="1"/>
</dbReference>
<accession>A0AAW2IE80</accession>
<dbReference type="PROSITE" id="PS50240">
    <property type="entry name" value="TRYPSIN_DOM"/>
    <property type="match status" value="1"/>
</dbReference>
<organism evidence="4">
    <name type="scientific">Menopon gallinae</name>
    <name type="common">poultry shaft louse</name>
    <dbReference type="NCBI Taxonomy" id="328185"/>
    <lineage>
        <taxon>Eukaryota</taxon>
        <taxon>Metazoa</taxon>
        <taxon>Ecdysozoa</taxon>
        <taxon>Arthropoda</taxon>
        <taxon>Hexapoda</taxon>
        <taxon>Insecta</taxon>
        <taxon>Pterygota</taxon>
        <taxon>Neoptera</taxon>
        <taxon>Paraneoptera</taxon>
        <taxon>Psocodea</taxon>
        <taxon>Troctomorpha</taxon>
        <taxon>Phthiraptera</taxon>
        <taxon>Amblycera</taxon>
        <taxon>Menoponidae</taxon>
        <taxon>Menopon</taxon>
    </lineage>
</organism>
<dbReference type="InterPro" id="IPR009003">
    <property type="entry name" value="Peptidase_S1_PA"/>
</dbReference>
<keyword evidence="2" id="KW-0732">Signal</keyword>
<dbReference type="PROSITE" id="PS00134">
    <property type="entry name" value="TRYPSIN_HIS"/>
    <property type="match status" value="1"/>
</dbReference>
<name>A0AAW2IE80_9NEOP</name>
<dbReference type="InterPro" id="IPR018114">
    <property type="entry name" value="TRYPSIN_HIS"/>
</dbReference>
<sequence length="323" mass="36119">MDSRVNLVCVFFAMLLFPEQAHSKVYYHMVTNNLNTNASALLANRDYSGLPPGVEIQVPYMVFVMASWSLTADGSSVTCTGSILTDVWVLTAAHCAERRPNYPYMFVAAGRANIVDYVRKRVVTNMLYGIDERAYGVQERKVLSMFPNPKYAKNTISGDIALLLMEKPFSFSNTVRPIKLSQSPMKGEMWCRVGGWGVDQAMKTTYLMKFADNVRARPASMGCTYVQSGPYICLQLGGPGNCQGDSGSPLVCDGLVWGVSSFGMNDKNLPICSPSQEEFYYQIYPELPWITYVMEHKSQPNSEQIYSPLIFLIFAAVKLTWIL</sequence>
<evidence type="ECO:0000259" key="3">
    <source>
        <dbReference type="PROSITE" id="PS50240"/>
    </source>
</evidence>
<evidence type="ECO:0000313" key="4">
    <source>
        <dbReference type="EMBL" id="KAL0280106.1"/>
    </source>
</evidence>
<dbReference type="InterPro" id="IPR043504">
    <property type="entry name" value="Peptidase_S1_PA_chymotrypsin"/>
</dbReference>
<dbReference type="GO" id="GO:0004252">
    <property type="term" value="F:serine-type endopeptidase activity"/>
    <property type="evidence" value="ECO:0007669"/>
    <property type="project" value="InterPro"/>
</dbReference>
<dbReference type="SMART" id="SM00020">
    <property type="entry name" value="Tryp_SPc"/>
    <property type="match status" value="1"/>
</dbReference>